<feature type="transmembrane region" description="Helical" evidence="4">
    <location>
        <begin position="284"/>
        <end position="302"/>
    </location>
</feature>
<dbReference type="SUPFAM" id="SSF103473">
    <property type="entry name" value="MFS general substrate transporter"/>
    <property type="match status" value="1"/>
</dbReference>
<dbReference type="Gene3D" id="1.20.1250.20">
    <property type="entry name" value="MFS general substrate transporter like domains"/>
    <property type="match status" value="2"/>
</dbReference>
<evidence type="ECO:0000256" key="3">
    <source>
        <dbReference type="SAM" id="MobiDB-lite"/>
    </source>
</evidence>
<feature type="transmembrane region" description="Helical" evidence="4">
    <location>
        <begin position="407"/>
        <end position="426"/>
    </location>
</feature>
<dbReference type="RefSeq" id="XP_018277369.1">
    <property type="nucleotide sequence ID" value="XM_018423715.1"/>
</dbReference>
<proteinExistence type="inferred from homology"/>
<evidence type="ECO:0000256" key="2">
    <source>
        <dbReference type="ARBA" id="ARBA00006727"/>
    </source>
</evidence>
<dbReference type="EMBL" id="KQ087227">
    <property type="protein sequence ID" value="KLT40878.1"/>
    <property type="molecule type" value="Genomic_DNA"/>
</dbReference>
<dbReference type="PROSITE" id="PS50850">
    <property type="entry name" value="MFS"/>
    <property type="match status" value="1"/>
</dbReference>
<feature type="transmembrane region" description="Helical" evidence="4">
    <location>
        <begin position="139"/>
        <end position="162"/>
    </location>
</feature>
<protein>
    <submittedName>
        <fullName evidence="6">Transporter</fullName>
    </submittedName>
</protein>
<evidence type="ECO:0000256" key="1">
    <source>
        <dbReference type="ARBA" id="ARBA00004141"/>
    </source>
</evidence>
<dbReference type="InterPro" id="IPR020846">
    <property type="entry name" value="MFS_dom"/>
</dbReference>
<dbReference type="Proteomes" id="UP000053611">
    <property type="component" value="Unassembled WGS sequence"/>
</dbReference>
<evidence type="ECO:0000313" key="7">
    <source>
        <dbReference type="Proteomes" id="UP000053611"/>
    </source>
</evidence>
<dbReference type="PANTHER" id="PTHR11360:SF177">
    <property type="entry name" value="RIBOFLAVIN TRANSPORTER MCH5"/>
    <property type="match status" value="1"/>
</dbReference>
<comment type="similarity">
    <text evidence="2">Belongs to the major facilitator superfamily. Monocarboxylate porter (TC 2.A.1.13) family.</text>
</comment>
<gene>
    <name evidence="6" type="ORF">CC85DRAFT_287027</name>
</gene>
<comment type="subcellular location">
    <subcellularLocation>
        <location evidence="1">Membrane</location>
        <topology evidence="1">Multi-pass membrane protein</topology>
    </subcellularLocation>
</comment>
<feature type="domain" description="Major facilitator superfamily (MFS) profile" evidence="5">
    <location>
        <begin position="249"/>
        <end position="438"/>
    </location>
</feature>
<keyword evidence="4" id="KW-1133">Transmembrane helix</keyword>
<feature type="transmembrane region" description="Helical" evidence="4">
    <location>
        <begin position="249"/>
        <end position="272"/>
    </location>
</feature>
<name>A0A0J0XIG8_9TREE</name>
<sequence>MTHTMQPDVDEKLVSTPGSETPPAALDPAPAEAGAGPGPNPDGGAKAWLTVTGSAFMGFAQFGLSNAFGVFQRHYEENQLADRTPDEIAWIGSIQLFLLFSGGLFSGRLFDAFGAHALLIPGSILFALSLMLTSLCTEYYQFMLCQGVLFGLASALIFNTIVAVPSHWFARKRALAMGVVFTGSGLGGTIWPIAIARMIPKLGFPWTMRVAGFICLGCFAVGNVLIRTRLPRKRPAPWRGVLKPLREPVYSLFAASGCIMSLALFMPFFFLPTNAQRLGASPDLAAYTMSFLNAGSTLGRLVGALGDKIGRFNLLVTSCFTCALLLLAMWTPMGDVPTLIAFSVLYGLGVGVLVSLVPACISQISEPHEIGARVGLNYGGVGLFMLAGPPINGAILKALGNDRGFRYQGVFSGLCVGVAALFILAARMKISTKLRAVV</sequence>
<dbReference type="AlphaFoldDB" id="A0A0J0XIG8"/>
<dbReference type="InterPro" id="IPR036259">
    <property type="entry name" value="MFS_trans_sf"/>
</dbReference>
<dbReference type="GeneID" id="28984318"/>
<keyword evidence="4" id="KW-0472">Membrane</keyword>
<feature type="transmembrane region" description="Helical" evidence="4">
    <location>
        <begin position="113"/>
        <end position="133"/>
    </location>
</feature>
<dbReference type="OrthoDB" id="6499973at2759"/>
<feature type="transmembrane region" description="Helical" evidence="4">
    <location>
        <begin position="174"/>
        <end position="194"/>
    </location>
</feature>
<feature type="transmembrane region" description="Helical" evidence="4">
    <location>
        <begin position="206"/>
        <end position="228"/>
    </location>
</feature>
<feature type="transmembrane region" description="Helical" evidence="4">
    <location>
        <begin position="314"/>
        <end position="333"/>
    </location>
</feature>
<reference evidence="6 7" key="1">
    <citation type="submission" date="2015-03" db="EMBL/GenBank/DDBJ databases">
        <title>Genomics and transcriptomics of the oil-accumulating basidiomycete yeast T. oleaginosus allow insights into substrate utilization and the diverse evolutionary trajectories of mating systems in fungi.</title>
        <authorList>
            <consortium name="DOE Joint Genome Institute"/>
            <person name="Kourist R."/>
            <person name="Kracht O."/>
            <person name="Bracharz F."/>
            <person name="Lipzen A."/>
            <person name="Nolan M."/>
            <person name="Ohm R."/>
            <person name="Grigoriev I."/>
            <person name="Sun S."/>
            <person name="Heitman J."/>
            <person name="Bruck T."/>
            <person name="Nowrousian M."/>
        </authorList>
    </citation>
    <scope>NUCLEOTIDE SEQUENCE [LARGE SCALE GENOMIC DNA]</scope>
    <source>
        <strain evidence="6 7">IBC0246</strain>
    </source>
</reference>
<dbReference type="InterPro" id="IPR011701">
    <property type="entry name" value="MFS"/>
</dbReference>
<feature type="region of interest" description="Disordered" evidence="3">
    <location>
        <begin position="1"/>
        <end position="44"/>
    </location>
</feature>
<keyword evidence="7" id="KW-1185">Reference proteome</keyword>
<dbReference type="CDD" id="cd17352">
    <property type="entry name" value="MFS_MCT_SLC16"/>
    <property type="match status" value="1"/>
</dbReference>
<feature type="transmembrane region" description="Helical" evidence="4">
    <location>
        <begin position="339"/>
        <end position="362"/>
    </location>
</feature>
<feature type="transmembrane region" description="Helical" evidence="4">
    <location>
        <begin position="88"/>
        <end position="106"/>
    </location>
</feature>
<feature type="compositionally biased region" description="Low complexity" evidence="3">
    <location>
        <begin position="22"/>
        <end position="34"/>
    </location>
</feature>
<evidence type="ECO:0000259" key="5">
    <source>
        <dbReference type="PROSITE" id="PS50850"/>
    </source>
</evidence>
<dbReference type="PANTHER" id="PTHR11360">
    <property type="entry name" value="MONOCARBOXYLATE TRANSPORTER"/>
    <property type="match status" value="1"/>
</dbReference>
<feature type="transmembrane region" description="Helical" evidence="4">
    <location>
        <begin position="374"/>
        <end position="395"/>
    </location>
</feature>
<dbReference type="GO" id="GO:0016020">
    <property type="term" value="C:membrane"/>
    <property type="evidence" value="ECO:0007669"/>
    <property type="project" value="UniProtKB-SubCell"/>
</dbReference>
<evidence type="ECO:0000256" key="4">
    <source>
        <dbReference type="SAM" id="Phobius"/>
    </source>
</evidence>
<accession>A0A0J0XIG8</accession>
<keyword evidence="4" id="KW-0812">Transmembrane</keyword>
<organism evidence="6 7">
    <name type="scientific">Cutaneotrichosporon oleaginosum</name>
    <dbReference type="NCBI Taxonomy" id="879819"/>
    <lineage>
        <taxon>Eukaryota</taxon>
        <taxon>Fungi</taxon>
        <taxon>Dikarya</taxon>
        <taxon>Basidiomycota</taxon>
        <taxon>Agaricomycotina</taxon>
        <taxon>Tremellomycetes</taxon>
        <taxon>Trichosporonales</taxon>
        <taxon>Trichosporonaceae</taxon>
        <taxon>Cutaneotrichosporon</taxon>
    </lineage>
</organism>
<dbReference type="InterPro" id="IPR050327">
    <property type="entry name" value="Proton-linked_MCT"/>
</dbReference>
<evidence type="ECO:0000313" key="6">
    <source>
        <dbReference type="EMBL" id="KLT40878.1"/>
    </source>
</evidence>
<dbReference type="Pfam" id="PF07690">
    <property type="entry name" value="MFS_1"/>
    <property type="match status" value="1"/>
</dbReference>
<dbReference type="GO" id="GO:0022857">
    <property type="term" value="F:transmembrane transporter activity"/>
    <property type="evidence" value="ECO:0007669"/>
    <property type="project" value="InterPro"/>
</dbReference>